<dbReference type="PANTHER" id="PTHR46481">
    <property type="entry name" value="ZINC FINGER BED DOMAIN-CONTAINING PROTEIN 4"/>
    <property type="match status" value="1"/>
</dbReference>
<evidence type="ECO:0000256" key="4">
    <source>
        <dbReference type="ARBA" id="ARBA00022833"/>
    </source>
</evidence>
<dbReference type="InterPro" id="IPR012337">
    <property type="entry name" value="RNaseH-like_sf"/>
</dbReference>
<dbReference type="HOGENOM" id="CLU_119825_0_0_1"/>
<protein>
    <recommendedName>
        <fullName evidence="8">HAT C-terminal dimerisation domain-containing protein</fullName>
    </recommendedName>
</protein>
<accession>K5VPB2</accession>
<dbReference type="Proteomes" id="UP000008370">
    <property type="component" value="Unassembled WGS sequence"/>
</dbReference>
<organism evidence="6 7">
    <name type="scientific">Phanerochaete carnosa (strain HHB-10118-sp)</name>
    <name type="common">White-rot fungus</name>
    <name type="synonym">Peniophora carnosa</name>
    <dbReference type="NCBI Taxonomy" id="650164"/>
    <lineage>
        <taxon>Eukaryota</taxon>
        <taxon>Fungi</taxon>
        <taxon>Dikarya</taxon>
        <taxon>Basidiomycota</taxon>
        <taxon>Agaricomycotina</taxon>
        <taxon>Agaricomycetes</taxon>
        <taxon>Polyporales</taxon>
        <taxon>Phanerochaetaceae</taxon>
        <taxon>Phanerochaete</taxon>
    </lineage>
</organism>
<sequence length="172" mass="20025">LTSFNVAFGVYISINQLQFIAQNNCSCFPHVVNLACQSVLSAITELEYVKETSQDFEPEKFSLHNFLDAVKHDPIATLRSLIRAIRASALRRQHFMQILVNMDMAILQLLKDIETRWSSTYLMIDWAILLREAIEQFLYGSEFAELRKYSMNNEEWKALEVFHEILQVSLVF</sequence>
<keyword evidence="7" id="KW-1185">Reference proteome</keyword>
<evidence type="ECO:0000313" key="6">
    <source>
        <dbReference type="EMBL" id="EKM48404.1"/>
    </source>
</evidence>
<evidence type="ECO:0000256" key="3">
    <source>
        <dbReference type="ARBA" id="ARBA00022771"/>
    </source>
</evidence>
<reference evidence="6 7" key="1">
    <citation type="journal article" date="2012" name="BMC Genomics">
        <title>Comparative genomics of the white-rot fungi, Phanerochaete carnosa and P. chrysosporium, to elucidate the genetic basis of the distinct wood types they colonize.</title>
        <authorList>
            <person name="Suzuki H."/>
            <person name="MacDonald J."/>
            <person name="Syed K."/>
            <person name="Salamov A."/>
            <person name="Hori C."/>
            <person name="Aerts A."/>
            <person name="Henrissat B."/>
            <person name="Wiebenga A."/>
            <person name="vanKuyk P.A."/>
            <person name="Barry K."/>
            <person name="Lindquist E."/>
            <person name="LaButti K."/>
            <person name="Lapidus A."/>
            <person name="Lucas S."/>
            <person name="Coutinho P."/>
            <person name="Gong Y."/>
            <person name="Samejima M."/>
            <person name="Mahadevan R."/>
            <person name="Abou-Zaid M."/>
            <person name="de Vries R.P."/>
            <person name="Igarashi K."/>
            <person name="Yadav J.S."/>
            <person name="Grigoriev I.V."/>
            <person name="Master E.R."/>
        </authorList>
    </citation>
    <scope>NUCLEOTIDE SEQUENCE [LARGE SCALE GENOMIC DNA]</scope>
    <source>
        <strain evidence="6 7">HHB-10118-sp</strain>
    </source>
</reference>
<dbReference type="InParanoid" id="K5VPB2"/>
<dbReference type="OrthoDB" id="2799924at2759"/>
<proteinExistence type="predicted"/>
<evidence type="ECO:0000256" key="5">
    <source>
        <dbReference type="ARBA" id="ARBA00023242"/>
    </source>
</evidence>
<comment type="subcellular location">
    <subcellularLocation>
        <location evidence="1">Nucleus</location>
    </subcellularLocation>
</comment>
<feature type="non-terminal residue" evidence="6">
    <location>
        <position position="1"/>
    </location>
</feature>
<evidence type="ECO:0000313" key="7">
    <source>
        <dbReference type="Proteomes" id="UP000008370"/>
    </source>
</evidence>
<dbReference type="AlphaFoldDB" id="K5VPB2"/>
<keyword evidence="5" id="KW-0539">Nucleus</keyword>
<dbReference type="RefSeq" id="XP_007403044.1">
    <property type="nucleotide sequence ID" value="XM_007402982.1"/>
</dbReference>
<evidence type="ECO:0000256" key="1">
    <source>
        <dbReference type="ARBA" id="ARBA00004123"/>
    </source>
</evidence>
<evidence type="ECO:0000256" key="2">
    <source>
        <dbReference type="ARBA" id="ARBA00022723"/>
    </source>
</evidence>
<name>K5VPB2_PHACS</name>
<dbReference type="SUPFAM" id="SSF53098">
    <property type="entry name" value="Ribonuclease H-like"/>
    <property type="match status" value="1"/>
</dbReference>
<keyword evidence="2" id="KW-0479">Metal-binding</keyword>
<dbReference type="EMBL" id="JH931089">
    <property type="protein sequence ID" value="EKM48404.1"/>
    <property type="molecule type" value="Genomic_DNA"/>
</dbReference>
<dbReference type="GeneID" id="18919977"/>
<keyword evidence="3" id="KW-0863">Zinc-finger</keyword>
<evidence type="ECO:0008006" key="8">
    <source>
        <dbReference type="Google" id="ProtNLM"/>
    </source>
</evidence>
<dbReference type="GO" id="GO:0005634">
    <property type="term" value="C:nucleus"/>
    <property type="evidence" value="ECO:0007669"/>
    <property type="project" value="UniProtKB-SubCell"/>
</dbReference>
<dbReference type="KEGG" id="pco:PHACADRAFT_52497"/>
<dbReference type="InterPro" id="IPR052035">
    <property type="entry name" value="ZnF_BED_domain_contain"/>
</dbReference>
<dbReference type="PANTHER" id="PTHR46481:SF10">
    <property type="entry name" value="ZINC FINGER BED DOMAIN-CONTAINING PROTEIN 39"/>
    <property type="match status" value="1"/>
</dbReference>
<gene>
    <name evidence="6" type="ORF">PHACADRAFT_52497</name>
</gene>
<feature type="non-terminal residue" evidence="6">
    <location>
        <position position="172"/>
    </location>
</feature>
<keyword evidence="4" id="KW-0862">Zinc</keyword>
<dbReference type="GO" id="GO:0008270">
    <property type="term" value="F:zinc ion binding"/>
    <property type="evidence" value="ECO:0007669"/>
    <property type="project" value="UniProtKB-KW"/>
</dbReference>